<dbReference type="GO" id="GO:0090575">
    <property type="term" value="C:RNA polymerase II transcription regulator complex"/>
    <property type="evidence" value="ECO:0007669"/>
    <property type="project" value="TreeGrafter"/>
</dbReference>
<evidence type="ECO:0000259" key="5">
    <source>
        <dbReference type="PROSITE" id="PS51843"/>
    </source>
</evidence>
<dbReference type="GO" id="GO:0004879">
    <property type="term" value="F:nuclear receptor activity"/>
    <property type="evidence" value="ECO:0007669"/>
    <property type="project" value="InterPro"/>
</dbReference>
<dbReference type="InterPro" id="IPR035500">
    <property type="entry name" value="NHR-like_dom_sf"/>
</dbReference>
<evidence type="ECO:0000256" key="2">
    <source>
        <dbReference type="ARBA" id="ARBA00023015"/>
    </source>
</evidence>
<dbReference type="Proteomes" id="UP001054945">
    <property type="component" value="Unassembled WGS sequence"/>
</dbReference>
<evidence type="ECO:0000256" key="3">
    <source>
        <dbReference type="ARBA" id="ARBA00023163"/>
    </source>
</evidence>
<dbReference type="PANTHER" id="PTHR24086">
    <property type="entry name" value="NUCLEAR RECEPTOR SUBFAMILY 5 GROUP A"/>
    <property type="match status" value="1"/>
</dbReference>
<keyword evidence="2" id="KW-0805">Transcription regulation</keyword>
<dbReference type="PANTHER" id="PTHR24086:SF15">
    <property type="entry name" value="NUCLEAR HORMONE RECEPTOR FTZ-F1"/>
    <property type="match status" value="1"/>
</dbReference>
<organism evidence="6 7">
    <name type="scientific">Caerostris extrusa</name>
    <name type="common">Bark spider</name>
    <name type="synonym">Caerostris bankana</name>
    <dbReference type="NCBI Taxonomy" id="172846"/>
    <lineage>
        <taxon>Eukaryota</taxon>
        <taxon>Metazoa</taxon>
        <taxon>Ecdysozoa</taxon>
        <taxon>Arthropoda</taxon>
        <taxon>Chelicerata</taxon>
        <taxon>Arachnida</taxon>
        <taxon>Araneae</taxon>
        <taxon>Araneomorphae</taxon>
        <taxon>Entelegynae</taxon>
        <taxon>Araneoidea</taxon>
        <taxon>Araneidae</taxon>
        <taxon>Caerostris</taxon>
    </lineage>
</organism>
<dbReference type="AlphaFoldDB" id="A0AAV4SIA5"/>
<dbReference type="Gene3D" id="1.10.565.10">
    <property type="entry name" value="Retinoid X Receptor"/>
    <property type="match status" value="1"/>
</dbReference>
<evidence type="ECO:0000313" key="6">
    <source>
        <dbReference type="EMBL" id="GIY33679.1"/>
    </source>
</evidence>
<comment type="subcellular location">
    <subcellularLocation>
        <location evidence="1">Nucleus</location>
    </subcellularLocation>
</comment>
<dbReference type="EMBL" id="BPLR01009669">
    <property type="protein sequence ID" value="GIY33679.1"/>
    <property type="molecule type" value="Genomic_DNA"/>
</dbReference>
<evidence type="ECO:0000256" key="4">
    <source>
        <dbReference type="ARBA" id="ARBA00023170"/>
    </source>
</evidence>
<protein>
    <submittedName>
        <fullName evidence="6">Nuclear hormone receptor FTZ-F1</fullName>
    </submittedName>
</protein>
<dbReference type="SUPFAM" id="SSF48508">
    <property type="entry name" value="Nuclear receptor ligand-binding domain"/>
    <property type="match status" value="1"/>
</dbReference>
<dbReference type="PROSITE" id="PS51843">
    <property type="entry name" value="NR_LBD"/>
    <property type="match status" value="1"/>
</dbReference>
<proteinExistence type="predicted"/>
<dbReference type="GO" id="GO:0000978">
    <property type="term" value="F:RNA polymerase II cis-regulatory region sequence-specific DNA binding"/>
    <property type="evidence" value="ECO:0007669"/>
    <property type="project" value="TreeGrafter"/>
</dbReference>
<dbReference type="GO" id="GO:0009888">
    <property type="term" value="P:tissue development"/>
    <property type="evidence" value="ECO:0007669"/>
    <property type="project" value="TreeGrafter"/>
</dbReference>
<dbReference type="GO" id="GO:0009755">
    <property type="term" value="P:hormone-mediated signaling pathway"/>
    <property type="evidence" value="ECO:0007669"/>
    <property type="project" value="TreeGrafter"/>
</dbReference>
<sequence length="139" mass="15874">MLHSSLPKVDDQMKLLQQSWSDMLILDHLHQRLHNGLPEEITMSNGQKFSMVNLALLGVSNMAEQLNIVSARLQELKFDAVDYICLKFLLLLNPAEARTLSNVKLVADAYERTQQALMEYPPLLSTTQRKVYTTAWFIA</sequence>
<dbReference type="InterPro" id="IPR016355">
    <property type="entry name" value="NR5-like"/>
</dbReference>
<gene>
    <name evidence="6" type="primary">FTZ-F1</name>
    <name evidence="6" type="ORF">CEXT_510442</name>
</gene>
<name>A0AAV4SIA5_CAEEX</name>
<keyword evidence="7" id="KW-1185">Reference proteome</keyword>
<dbReference type="Pfam" id="PF00104">
    <property type="entry name" value="Hormone_recep"/>
    <property type="match status" value="1"/>
</dbReference>
<evidence type="ECO:0000256" key="1">
    <source>
        <dbReference type="ARBA" id="ARBA00004123"/>
    </source>
</evidence>
<comment type="caution">
    <text evidence="6">The sequence shown here is derived from an EMBL/GenBank/DDBJ whole genome shotgun (WGS) entry which is preliminary data.</text>
</comment>
<keyword evidence="3" id="KW-0804">Transcription</keyword>
<feature type="domain" description="NR LBD" evidence="5">
    <location>
        <begin position="1"/>
        <end position="139"/>
    </location>
</feature>
<keyword evidence="4 6" id="KW-0675">Receptor</keyword>
<reference evidence="6 7" key="1">
    <citation type="submission" date="2021-06" db="EMBL/GenBank/DDBJ databases">
        <title>Caerostris extrusa draft genome.</title>
        <authorList>
            <person name="Kono N."/>
            <person name="Arakawa K."/>
        </authorList>
    </citation>
    <scope>NUCLEOTIDE SEQUENCE [LARGE SCALE GENOMIC DNA]</scope>
</reference>
<accession>A0AAV4SIA5</accession>
<evidence type="ECO:0000313" key="7">
    <source>
        <dbReference type="Proteomes" id="UP001054945"/>
    </source>
</evidence>
<dbReference type="InterPro" id="IPR000536">
    <property type="entry name" value="Nucl_hrmn_rcpt_lig-bd"/>
</dbReference>